<dbReference type="GO" id="GO:0016779">
    <property type="term" value="F:nucleotidyltransferase activity"/>
    <property type="evidence" value="ECO:0007669"/>
    <property type="project" value="UniProtKB-ARBA"/>
</dbReference>
<reference evidence="3 4" key="1">
    <citation type="submission" date="2015-11" db="EMBL/GenBank/DDBJ databases">
        <title>Draft genome sequence of Agrobacterium sp. R89-1.</title>
        <authorList>
            <person name="Zahradnik J."/>
            <person name="Kyslikova E."/>
            <person name="Palyzova A."/>
            <person name="Kyslik P."/>
        </authorList>
    </citation>
    <scope>NUCLEOTIDE SEQUENCE [LARGE SCALE GENOMIC DNA]</scope>
    <source>
        <strain evidence="3 4">R89-1</strain>
    </source>
</reference>
<accession>A0A135P8T4</accession>
<dbReference type="STRING" id="2052828.ATO67_17595"/>
<evidence type="ECO:0000259" key="2">
    <source>
        <dbReference type="Pfam" id="PF12804"/>
    </source>
</evidence>
<protein>
    <submittedName>
        <fullName evidence="3">Molybdopterin-guanine dinucleotide biosynthesis protein MobA</fullName>
    </submittedName>
</protein>
<dbReference type="Gene3D" id="3.90.550.10">
    <property type="entry name" value="Spore Coat Polysaccharide Biosynthesis Protein SpsA, Chain A"/>
    <property type="match status" value="1"/>
</dbReference>
<dbReference type="CDD" id="cd04182">
    <property type="entry name" value="GT_2_like_f"/>
    <property type="match status" value="1"/>
</dbReference>
<dbReference type="RefSeq" id="WP_067652319.1">
    <property type="nucleotide sequence ID" value="NZ_KQ961033.1"/>
</dbReference>
<dbReference type="InterPro" id="IPR025877">
    <property type="entry name" value="MobA-like_NTP_Trfase"/>
</dbReference>
<name>A0A135P8T4_9HYPH</name>
<dbReference type="Proteomes" id="UP000070498">
    <property type="component" value="Unassembled WGS sequence"/>
</dbReference>
<evidence type="ECO:0000256" key="1">
    <source>
        <dbReference type="ARBA" id="ARBA00022842"/>
    </source>
</evidence>
<keyword evidence="1" id="KW-0460">Magnesium</keyword>
<dbReference type="AlphaFoldDB" id="A0A135P8T4"/>
<dbReference type="SUPFAM" id="SSF53448">
    <property type="entry name" value="Nucleotide-diphospho-sugar transferases"/>
    <property type="match status" value="1"/>
</dbReference>
<dbReference type="Pfam" id="PF12804">
    <property type="entry name" value="NTP_transf_3"/>
    <property type="match status" value="1"/>
</dbReference>
<keyword evidence="4" id="KW-1185">Reference proteome</keyword>
<proteinExistence type="predicted"/>
<comment type="caution">
    <text evidence="3">The sequence shown here is derived from an EMBL/GenBank/DDBJ whole genome shotgun (WGS) entry which is preliminary data.</text>
</comment>
<evidence type="ECO:0000313" key="3">
    <source>
        <dbReference type="EMBL" id="KXG87834.1"/>
    </source>
</evidence>
<evidence type="ECO:0000313" key="4">
    <source>
        <dbReference type="Proteomes" id="UP000070498"/>
    </source>
</evidence>
<dbReference type="PANTHER" id="PTHR43777">
    <property type="entry name" value="MOLYBDENUM COFACTOR CYTIDYLYLTRANSFERASE"/>
    <property type="match status" value="1"/>
</dbReference>
<gene>
    <name evidence="3" type="ORF">ATO67_17595</name>
</gene>
<dbReference type="InterPro" id="IPR029044">
    <property type="entry name" value="Nucleotide-diphossugar_trans"/>
</dbReference>
<sequence length="205" mass="21384">MTVAIILLAAGMSSRTGKDGFHKLLAEFDGVPLLRRMVTAAVDSEAISVTVVLGHGHAEQRNILSGIEVQMVVNPDFALGMASSIGVGFVATEAQDADGIMVMLADMPDITTEHLDRMIKAFQDAGAISIVRAVSDGKPGNPVILPRSLRDAVLEVQGDVGARHLIKSSTLPVINIEIGRAAELDVDTLEEVAAAGGVFVSASTT</sequence>
<dbReference type="OrthoDB" id="9779263at2"/>
<feature type="domain" description="MobA-like NTP transferase" evidence="2">
    <location>
        <begin position="6"/>
        <end position="168"/>
    </location>
</feature>
<dbReference type="PANTHER" id="PTHR43777:SF1">
    <property type="entry name" value="MOLYBDENUM COFACTOR CYTIDYLYLTRANSFERASE"/>
    <property type="match status" value="1"/>
</dbReference>
<organism evidence="3 4">
    <name type="scientific">Agrobacterium bohemicum</name>
    <dbReference type="NCBI Taxonomy" id="2052828"/>
    <lineage>
        <taxon>Bacteria</taxon>
        <taxon>Pseudomonadati</taxon>
        <taxon>Pseudomonadota</taxon>
        <taxon>Alphaproteobacteria</taxon>
        <taxon>Hyphomicrobiales</taxon>
        <taxon>Rhizobiaceae</taxon>
        <taxon>Rhizobium/Agrobacterium group</taxon>
        <taxon>Agrobacterium</taxon>
    </lineage>
</organism>
<dbReference type="EMBL" id="LNUW01000002">
    <property type="protein sequence ID" value="KXG87834.1"/>
    <property type="molecule type" value="Genomic_DNA"/>
</dbReference>